<organism evidence="1 2">
    <name type="scientific">Peribacillus huizhouensis</name>
    <dbReference type="NCBI Taxonomy" id="1501239"/>
    <lineage>
        <taxon>Bacteria</taxon>
        <taxon>Bacillati</taxon>
        <taxon>Bacillota</taxon>
        <taxon>Bacilli</taxon>
        <taxon>Bacillales</taxon>
        <taxon>Bacillaceae</taxon>
        <taxon>Peribacillus</taxon>
    </lineage>
</organism>
<evidence type="ECO:0000313" key="1">
    <source>
        <dbReference type="EMBL" id="MBA9025346.1"/>
    </source>
</evidence>
<dbReference type="EMBL" id="JACJHX010000001">
    <property type="protein sequence ID" value="MBA9025346.1"/>
    <property type="molecule type" value="Genomic_DNA"/>
</dbReference>
<dbReference type="Proteomes" id="UP000626697">
    <property type="component" value="Unassembled WGS sequence"/>
</dbReference>
<name>A0ABR6CKA0_9BACI</name>
<reference evidence="1 2" key="1">
    <citation type="submission" date="2020-08" db="EMBL/GenBank/DDBJ databases">
        <title>Genomic Encyclopedia of Type Strains, Phase IV (KMG-IV): sequencing the most valuable type-strain genomes for metagenomic binning, comparative biology and taxonomic classification.</title>
        <authorList>
            <person name="Goeker M."/>
        </authorList>
    </citation>
    <scope>NUCLEOTIDE SEQUENCE [LARGE SCALE GENOMIC DNA]</scope>
    <source>
        <strain evidence="1 2">DSM 105481</strain>
    </source>
</reference>
<dbReference type="InterPro" id="IPR049839">
    <property type="entry name" value="Lmo0850-like"/>
</dbReference>
<comment type="caution">
    <text evidence="1">The sequence shown here is derived from an EMBL/GenBank/DDBJ whole genome shotgun (WGS) entry which is preliminary data.</text>
</comment>
<accession>A0ABR6CKA0</accession>
<evidence type="ECO:0000313" key="2">
    <source>
        <dbReference type="Proteomes" id="UP000626697"/>
    </source>
</evidence>
<keyword evidence="2" id="KW-1185">Reference proteome</keyword>
<protein>
    <submittedName>
        <fullName evidence="1">Uncharacterized protein</fullName>
    </submittedName>
</protein>
<gene>
    <name evidence="1" type="ORF">HNP81_000628</name>
</gene>
<proteinExistence type="predicted"/>
<dbReference type="NCBIfam" id="NF040845">
    <property type="entry name" value="lmo0850_fam"/>
    <property type="match status" value="1"/>
</dbReference>
<dbReference type="RefSeq" id="WP_154664023.1">
    <property type="nucleotide sequence ID" value="NZ_JACJHX010000001.1"/>
</dbReference>
<sequence>MVNHCILKFRSKGIKIAKTKSRHDIFSNLYEVDPSLLDLSTQKDQSSQSNDIIK</sequence>